<keyword evidence="3 8" id="KW-0547">Nucleotide-binding</keyword>
<dbReference type="InterPro" id="IPR000897">
    <property type="entry name" value="SRP54_GTPase_dom"/>
</dbReference>
<dbReference type="GO" id="GO:0003924">
    <property type="term" value="F:GTPase activity"/>
    <property type="evidence" value="ECO:0007669"/>
    <property type="project" value="UniProtKB-UniRule"/>
</dbReference>
<dbReference type="NCBIfam" id="TIGR00064">
    <property type="entry name" value="ftsY"/>
    <property type="match status" value="1"/>
</dbReference>
<evidence type="ECO:0000256" key="6">
    <source>
        <dbReference type="ARBA" id="ARBA00023136"/>
    </source>
</evidence>
<feature type="compositionally biased region" description="Acidic residues" evidence="9">
    <location>
        <begin position="82"/>
        <end position="96"/>
    </location>
</feature>
<evidence type="ECO:0000313" key="12">
    <source>
        <dbReference type="Proteomes" id="UP001597187"/>
    </source>
</evidence>
<dbReference type="PROSITE" id="PS00300">
    <property type="entry name" value="SRP54"/>
    <property type="match status" value="1"/>
</dbReference>
<keyword evidence="12" id="KW-1185">Reference proteome</keyword>
<evidence type="ECO:0000256" key="1">
    <source>
        <dbReference type="ARBA" id="ARBA00022475"/>
    </source>
</evidence>
<dbReference type="InterPro" id="IPR004390">
    <property type="entry name" value="SR_rcpt_FtsY"/>
</dbReference>
<protein>
    <recommendedName>
        <fullName evidence="8">Signal recognition particle receptor FtsY</fullName>
        <shortName evidence="8">SRP receptor</shortName>
        <ecNumber evidence="8">3.6.5.4</ecNumber>
    </recommendedName>
</protein>
<dbReference type="GO" id="GO:0006612">
    <property type="term" value="P:protein targeting to membrane"/>
    <property type="evidence" value="ECO:0007669"/>
    <property type="project" value="UniProtKB-UniRule"/>
</dbReference>
<comment type="catalytic activity">
    <reaction evidence="8">
        <text>GTP + H2O = GDP + phosphate + H(+)</text>
        <dbReference type="Rhea" id="RHEA:19669"/>
        <dbReference type="ChEBI" id="CHEBI:15377"/>
        <dbReference type="ChEBI" id="CHEBI:15378"/>
        <dbReference type="ChEBI" id="CHEBI:37565"/>
        <dbReference type="ChEBI" id="CHEBI:43474"/>
        <dbReference type="ChEBI" id="CHEBI:58189"/>
        <dbReference type="EC" id="3.6.5.4"/>
    </reaction>
</comment>
<dbReference type="Pfam" id="PF00448">
    <property type="entry name" value="SRP54"/>
    <property type="match status" value="1"/>
</dbReference>
<evidence type="ECO:0000256" key="7">
    <source>
        <dbReference type="ARBA" id="ARBA00023170"/>
    </source>
</evidence>
<dbReference type="InterPro" id="IPR013822">
    <property type="entry name" value="Signal_recog_particl_SRP54_hlx"/>
</dbReference>
<reference evidence="11 12" key="1">
    <citation type="journal article" date="2019" name="Int. J. Syst. Evol. Microbiol.">
        <title>The Global Catalogue of Microorganisms (GCM) 10K type strain sequencing project: providing services to taxonomists for standard genome sequencing and annotation.</title>
        <authorList>
            <consortium name="The Broad Institute Genomics Platform"/>
            <consortium name="The Broad Institute Genome Sequencing Center for Infectious Disease"/>
            <person name="Wu L."/>
            <person name="Ma J."/>
        </authorList>
    </citation>
    <scope>NUCLEOTIDE SEQUENCE [LARGE SCALE GENOMIC DNA]</scope>
    <source>
        <strain evidence="11 12">CGMCC 1.12563</strain>
    </source>
</reference>
<dbReference type="EC" id="3.6.5.4" evidence="8"/>
<evidence type="ECO:0000256" key="9">
    <source>
        <dbReference type="SAM" id="MobiDB-lite"/>
    </source>
</evidence>
<dbReference type="Proteomes" id="UP001597187">
    <property type="component" value="Unassembled WGS sequence"/>
</dbReference>
<evidence type="ECO:0000256" key="8">
    <source>
        <dbReference type="HAMAP-Rule" id="MF_00920"/>
    </source>
</evidence>
<accession>A0ABD6AWW1</accession>
<keyword evidence="7 8" id="KW-0675">Receptor</keyword>
<dbReference type="InterPro" id="IPR003593">
    <property type="entry name" value="AAA+_ATPase"/>
</dbReference>
<dbReference type="SUPFAM" id="SSF47364">
    <property type="entry name" value="Domain of the SRP/SRP receptor G-proteins"/>
    <property type="match status" value="1"/>
</dbReference>
<dbReference type="GO" id="GO:0005886">
    <property type="term" value="C:plasma membrane"/>
    <property type="evidence" value="ECO:0007669"/>
    <property type="project" value="UniProtKB-SubCell"/>
</dbReference>
<feature type="region of interest" description="Disordered" evidence="9">
    <location>
        <begin position="1"/>
        <end position="137"/>
    </location>
</feature>
<feature type="compositionally biased region" description="Basic and acidic residues" evidence="9">
    <location>
        <begin position="128"/>
        <end position="137"/>
    </location>
</feature>
<feature type="compositionally biased region" description="Basic and acidic residues" evidence="9">
    <location>
        <begin position="1"/>
        <end position="17"/>
    </location>
</feature>
<feature type="binding site" evidence="8">
    <location>
        <begin position="383"/>
        <end position="386"/>
    </location>
    <ligand>
        <name>GTP</name>
        <dbReference type="ChEBI" id="CHEBI:37565"/>
    </ligand>
</feature>
<dbReference type="GO" id="GO:0005525">
    <property type="term" value="F:GTP binding"/>
    <property type="evidence" value="ECO:0007669"/>
    <property type="project" value="UniProtKB-UniRule"/>
</dbReference>
<dbReference type="HAMAP" id="MF_00920">
    <property type="entry name" value="FtsY"/>
    <property type="match status" value="1"/>
</dbReference>
<organism evidence="11 12">
    <name type="scientific">Halomarina rubra</name>
    <dbReference type="NCBI Taxonomy" id="2071873"/>
    <lineage>
        <taxon>Archaea</taxon>
        <taxon>Methanobacteriati</taxon>
        <taxon>Methanobacteriota</taxon>
        <taxon>Stenosarchaea group</taxon>
        <taxon>Halobacteria</taxon>
        <taxon>Halobacteriales</taxon>
        <taxon>Natronomonadaceae</taxon>
        <taxon>Halomarina</taxon>
    </lineage>
</organism>
<dbReference type="EMBL" id="JBHUDC010000005">
    <property type="protein sequence ID" value="MFD1513871.1"/>
    <property type="molecule type" value="Genomic_DNA"/>
</dbReference>
<gene>
    <name evidence="8 11" type="primary">ftsY</name>
    <name evidence="11" type="ORF">ACFSBT_11340</name>
</gene>
<feature type="binding site" evidence="8">
    <location>
        <begin position="243"/>
        <end position="250"/>
    </location>
    <ligand>
        <name>GTP</name>
        <dbReference type="ChEBI" id="CHEBI:37565"/>
    </ligand>
</feature>
<dbReference type="PANTHER" id="PTHR43134:SF1">
    <property type="entry name" value="SIGNAL RECOGNITION PARTICLE RECEPTOR SUBUNIT ALPHA"/>
    <property type="match status" value="1"/>
</dbReference>
<dbReference type="AlphaFoldDB" id="A0ABD6AWW1"/>
<dbReference type="Gene3D" id="3.40.50.300">
    <property type="entry name" value="P-loop containing nucleotide triphosphate hydrolases"/>
    <property type="match status" value="1"/>
</dbReference>
<dbReference type="InterPro" id="IPR036225">
    <property type="entry name" value="SRP/SRP_N"/>
</dbReference>
<dbReference type="SUPFAM" id="SSF52540">
    <property type="entry name" value="P-loop containing nucleoside triphosphate hydrolases"/>
    <property type="match status" value="1"/>
</dbReference>
<evidence type="ECO:0000256" key="5">
    <source>
        <dbReference type="ARBA" id="ARBA00023134"/>
    </source>
</evidence>
<evidence type="ECO:0000313" key="11">
    <source>
        <dbReference type="EMBL" id="MFD1513871.1"/>
    </source>
</evidence>
<dbReference type="InterPro" id="IPR042101">
    <property type="entry name" value="SRP54_N_sf"/>
</dbReference>
<dbReference type="RefSeq" id="WP_250873833.1">
    <property type="nucleotide sequence ID" value="NZ_JALXFV010000005.1"/>
</dbReference>
<comment type="caution">
    <text evidence="11">The sequence shown here is derived from an EMBL/GenBank/DDBJ whole genome shotgun (WGS) entry which is preliminary data.</text>
</comment>
<dbReference type="SMART" id="SM00382">
    <property type="entry name" value="AAA"/>
    <property type="match status" value="1"/>
</dbReference>
<feature type="domain" description="SRP54-type proteins GTP-binding" evidence="10">
    <location>
        <begin position="404"/>
        <end position="417"/>
    </location>
</feature>
<proteinExistence type="inferred from homology"/>
<dbReference type="SMART" id="SM00963">
    <property type="entry name" value="SRP54_N"/>
    <property type="match status" value="1"/>
</dbReference>
<feature type="compositionally biased region" description="Acidic residues" evidence="9">
    <location>
        <begin position="18"/>
        <end position="59"/>
    </location>
</feature>
<dbReference type="Gene3D" id="1.20.120.140">
    <property type="entry name" value="Signal recognition particle SRP54, nucleotide-binding domain"/>
    <property type="match status" value="1"/>
</dbReference>
<dbReference type="Pfam" id="PF02881">
    <property type="entry name" value="SRP54_N"/>
    <property type="match status" value="1"/>
</dbReference>
<comment type="subcellular location">
    <subcellularLocation>
        <location evidence="8">Cell membrane</location>
        <topology evidence="8">Peripheral membrane protein</topology>
        <orientation evidence="8">Cytoplasmic side</orientation>
    </subcellularLocation>
    <subcellularLocation>
        <location evidence="8">Cytoplasm</location>
    </subcellularLocation>
</comment>
<keyword evidence="1 8" id="KW-1003">Cell membrane</keyword>
<keyword evidence="4 8" id="KW-0378">Hydrolase</keyword>
<evidence type="ECO:0000256" key="3">
    <source>
        <dbReference type="ARBA" id="ARBA00022741"/>
    </source>
</evidence>
<evidence type="ECO:0000259" key="10">
    <source>
        <dbReference type="PROSITE" id="PS00300"/>
    </source>
</evidence>
<comment type="function">
    <text evidence="8">Involved in targeting and insertion of nascent membrane proteins into the cytoplasmic membrane. Acts as a receptor for the complex formed by the signal recognition particle (SRP) and the ribosome-nascent chain (RNC).</text>
</comment>
<comment type="subunit">
    <text evidence="8">Part of the signal recognition particle protein translocation system, which is composed of SRP and FtsY.</text>
</comment>
<keyword evidence="2 8" id="KW-0963">Cytoplasm</keyword>
<sequence length="432" mass="45772">MFDGLKEKLGRFRKDAEEAAEEAAEEEAQAADAEADAAADAEADAAADADAPAEADTSPEPDAPSEPGGATSGTEAVTEADPSPESDSEPVGEESVDTAATVDAHADTDQSVSETSESAPARPGETSRSTEEERDDFKAGFGQRAKAFATGGVIIRPEHLDEPLEQLELALLSSDVEMSVAQQILETIREEVEGTTRAQVQSTGQVVESALREALVDVISVGQFDFERRVEQADKPMVIIFTGVNGVGKTTSIAKLSEWFEQRGVSSVLANGDTYRAGANEQLREHAEALDRKIITHQQGGDPAAVIYDAVEYAKANDVDVVLGDTAGRLHTSNDLMSQLEKIDRVVDPDMTVFVDEAVAGQDATQRARQFNEAAAIDGAILTKADADSQGGAAISIAHVTGKPILFLGTGQGYEDLERFDPERIVARLLGE</sequence>
<keyword evidence="5 8" id="KW-0342">GTP-binding</keyword>
<name>A0ABD6AWW1_9EURY</name>
<dbReference type="PANTHER" id="PTHR43134">
    <property type="entry name" value="SIGNAL RECOGNITION PARTICLE RECEPTOR SUBUNIT ALPHA"/>
    <property type="match status" value="1"/>
</dbReference>
<dbReference type="SMART" id="SM00962">
    <property type="entry name" value="SRP54"/>
    <property type="match status" value="1"/>
</dbReference>
<dbReference type="FunFam" id="3.40.50.300:FF:000566">
    <property type="entry name" value="Signal recognition particle receptor subunit alpha"/>
    <property type="match status" value="1"/>
</dbReference>
<keyword evidence="6 8" id="KW-0472">Membrane</keyword>
<comment type="similarity">
    <text evidence="8">Belongs to the GTP-binding SRP family. FtsY subfamily.</text>
</comment>
<evidence type="ECO:0000256" key="2">
    <source>
        <dbReference type="ARBA" id="ARBA00022490"/>
    </source>
</evidence>
<feature type="binding site" evidence="8">
    <location>
        <begin position="325"/>
        <end position="329"/>
    </location>
    <ligand>
        <name>GTP</name>
        <dbReference type="ChEBI" id="CHEBI:37565"/>
    </ligand>
</feature>
<evidence type="ECO:0000256" key="4">
    <source>
        <dbReference type="ARBA" id="ARBA00022801"/>
    </source>
</evidence>
<dbReference type="InterPro" id="IPR027417">
    <property type="entry name" value="P-loop_NTPase"/>
</dbReference>
<dbReference type="GO" id="GO:0005737">
    <property type="term" value="C:cytoplasm"/>
    <property type="evidence" value="ECO:0007669"/>
    <property type="project" value="UniProtKB-SubCell"/>
</dbReference>